<reference evidence="3 4" key="1">
    <citation type="submission" date="2016-02" db="EMBL/GenBank/DDBJ databases">
        <title>Genome analysis of coral dinoflagellate symbionts highlights evolutionary adaptations to a symbiotic lifestyle.</title>
        <authorList>
            <person name="Aranda M."/>
            <person name="Li Y."/>
            <person name="Liew Y.J."/>
            <person name="Baumgarten S."/>
            <person name="Simakov O."/>
            <person name="Wilson M."/>
            <person name="Piel J."/>
            <person name="Ashoor H."/>
            <person name="Bougouffa S."/>
            <person name="Bajic V.B."/>
            <person name="Ryu T."/>
            <person name="Ravasi T."/>
            <person name="Bayer T."/>
            <person name="Micklem G."/>
            <person name="Kim H."/>
            <person name="Bhak J."/>
            <person name="Lajeunesse T.C."/>
            <person name="Voolstra C.R."/>
        </authorList>
    </citation>
    <scope>NUCLEOTIDE SEQUENCE [LARGE SCALE GENOMIC DNA]</scope>
    <source>
        <strain evidence="3 4">CCMP2467</strain>
    </source>
</reference>
<dbReference type="Proteomes" id="UP000186817">
    <property type="component" value="Unassembled WGS sequence"/>
</dbReference>
<feature type="compositionally biased region" description="Basic and acidic residues" evidence="2">
    <location>
        <begin position="1039"/>
        <end position="1058"/>
    </location>
</feature>
<dbReference type="EMBL" id="LSRX01001815">
    <property type="protein sequence ID" value="OLP77222.1"/>
    <property type="molecule type" value="Genomic_DNA"/>
</dbReference>
<proteinExistence type="predicted"/>
<feature type="region of interest" description="Disordered" evidence="2">
    <location>
        <begin position="1020"/>
        <end position="1065"/>
    </location>
</feature>
<keyword evidence="1" id="KW-0175">Coiled coil</keyword>
<feature type="coiled-coil region" evidence="1">
    <location>
        <begin position="716"/>
        <end position="768"/>
    </location>
</feature>
<keyword evidence="4" id="KW-1185">Reference proteome</keyword>
<protein>
    <submittedName>
        <fullName evidence="3">Uncharacterized protein</fullName>
    </submittedName>
</protein>
<feature type="coiled-coil region" evidence="1">
    <location>
        <begin position="793"/>
        <end position="950"/>
    </location>
</feature>
<gene>
    <name evidence="3" type="ORF">AK812_SmicGene42740</name>
</gene>
<accession>A0A1Q9C2T0</accession>
<evidence type="ECO:0000256" key="2">
    <source>
        <dbReference type="SAM" id="MobiDB-lite"/>
    </source>
</evidence>
<dbReference type="PANTHER" id="PTHR45615:SF80">
    <property type="entry name" value="GRIP DOMAIN-CONTAINING PROTEIN"/>
    <property type="match status" value="1"/>
</dbReference>
<dbReference type="PANTHER" id="PTHR45615">
    <property type="entry name" value="MYOSIN HEAVY CHAIN, NON-MUSCLE"/>
    <property type="match status" value="1"/>
</dbReference>
<organism evidence="3 4">
    <name type="scientific">Symbiodinium microadriaticum</name>
    <name type="common">Dinoflagellate</name>
    <name type="synonym">Zooxanthella microadriatica</name>
    <dbReference type="NCBI Taxonomy" id="2951"/>
    <lineage>
        <taxon>Eukaryota</taxon>
        <taxon>Sar</taxon>
        <taxon>Alveolata</taxon>
        <taxon>Dinophyceae</taxon>
        <taxon>Suessiales</taxon>
        <taxon>Symbiodiniaceae</taxon>
        <taxon>Symbiodinium</taxon>
    </lineage>
</organism>
<name>A0A1Q9C2T0_SYMMI</name>
<evidence type="ECO:0000313" key="3">
    <source>
        <dbReference type="EMBL" id="OLP77222.1"/>
    </source>
</evidence>
<comment type="caution">
    <text evidence="3">The sequence shown here is derived from an EMBL/GenBank/DDBJ whole genome shotgun (WGS) entry which is preliminary data.</text>
</comment>
<evidence type="ECO:0000313" key="4">
    <source>
        <dbReference type="Proteomes" id="UP000186817"/>
    </source>
</evidence>
<dbReference type="AlphaFoldDB" id="A0A1Q9C2T0"/>
<evidence type="ECO:0000256" key="1">
    <source>
        <dbReference type="SAM" id="Coils"/>
    </source>
</evidence>
<dbReference type="OrthoDB" id="431371at2759"/>
<sequence>MMNHRRRKHRTAEPLPQQTNVNVCEHALDGMPQCRHCLATFSGLCGSLSSSGPLLVPLVCNQLSLQLPTLEDAVPRGTPQVPTPAVPPTPVPAITQPPLPQARASPEAVGLLATESAAGRHGAVAPEAFALDRAAASAASVGWEAVAQAAISRLRAECKAERTSSLCTSTSKAAMADLQEDSVTQQVVFFQHLLPSANPTLLSQMGVKGAETKSLLQGRKCAFKLMQLLPWRMFIQGWQQPTRQHDIAEFASFLMRKAAPPFYAGVWQAWDPVAPYSQQDRGHTHCPVLLDPLAPECLLQDAIAAWEHDHLVRGLLDSILDSACFEWERFVGLCELRTVFGALLIEFCTNPQSSFVTAGSDYSVFVLPVTLEVDGTSHETVERLMSAMIVAREWGMKVVLWSSTPCTGGSPWQRKHAHENPQHQERLQALYTVHRKLWKSWLKLNTHPQVSVWVMEWPQRCSYWGWQSTKSFLRSRDHHEGLVHGCMAGMVGQDNLLVKKVWKLVSNDADFINIMNKTFACDGWFGELLLEGLKIQLQLLERKLGQGGGQVQPQFRRGSSAMAAAKAPALGLSSLGHRAQLVVPQVQLQHLDRELGQGGGQGAGTLHASGEIALHRAFPRVRPFAATGKLFRHQLCDRRVITSMASVSSLPVIKGSSPSRSSAQVVAEQVASLLRQVEYWHQMYLDSEASSAKQRSDEVQLLQKQLSGALDRERFLASKNLELRSASQAKQAEEEEEARQKVALCEELSSVHVMLQRKEEELQESRRQSITRGEQVEKLRDDLQKQFFDAEQHKAMESEVTDLQRKLEASLKKISAKEHLCDTMDQELSILRSQLPAKEAELAQLNKDFQKKTAEAERAEEQQKSLRREVSDLQVRLDASLQKMSAKEQELQWLQAQLREKEDQLEDLQKCQSSTSAELAELRDKTEVALEAKELEVAKLRGELAKEQEVCRAAVSDNCELRQLCCDKLSALGEQEARHQRFVKFLEAEKEMWLNRSDHFEKVNSRLRLDLQKNLDAADAEMTLTPTPPPRRPSTAGSYRDRVGRTLLQHRAEGKKSSDAQQPED</sequence>